<feature type="transmembrane region" description="Helical" evidence="1">
    <location>
        <begin position="47"/>
        <end position="68"/>
    </location>
</feature>
<gene>
    <name evidence="2" type="ORF">QI30_09215</name>
</gene>
<keyword evidence="1" id="KW-1133">Transmembrane helix</keyword>
<name>A0A433RSI5_9BACL</name>
<evidence type="ECO:0008006" key="4">
    <source>
        <dbReference type="Google" id="ProtNLM"/>
    </source>
</evidence>
<protein>
    <recommendedName>
        <fullName evidence="4">Alkaline shock response membrane anchor protein AmaP</fullName>
    </recommendedName>
</protein>
<dbReference type="Proteomes" id="UP000288623">
    <property type="component" value="Unassembled WGS sequence"/>
</dbReference>
<evidence type="ECO:0000313" key="3">
    <source>
        <dbReference type="Proteomes" id="UP000288623"/>
    </source>
</evidence>
<organism evidence="2 3">
    <name type="scientific">Candidatus Kurthia intestinigallinarum</name>
    <dbReference type="NCBI Taxonomy" id="1562256"/>
    <lineage>
        <taxon>Bacteria</taxon>
        <taxon>Bacillati</taxon>
        <taxon>Bacillota</taxon>
        <taxon>Bacilli</taxon>
        <taxon>Bacillales</taxon>
        <taxon>Caryophanaceae</taxon>
        <taxon>Kurthia</taxon>
    </lineage>
</organism>
<keyword evidence="1" id="KW-0472">Membrane</keyword>
<evidence type="ECO:0000256" key="1">
    <source>
        <dbReference type="SAM" id="Phobius"/>
    </source>
</evidence>
<proteinExistence type="predicted"/>
<keyword evidence="1" id="KW-0812">Transmembrane</keyword>
<comment type="caution">
    <text evidence="2">The sequence shown here is derived from an EMBL/GenBank/DDBJ whole genome shotgun (WGS) entry which is preliminary data.</text>
</comment>
<feature type="transmembrane region" description="Helical" evidence="1">
    <location>
        <begin position="7"/>
        <end position="27"/>
    </location>
</feature>
<evidence type="ECO:0000313" key="2">
    <source>
        <dbReference type="EMBL" id="RUS55127.1"/>
    </source>
</evidence>
<dbReference type="AlphaFoldDB" id="A0A433RSI5"/>
<keyword evidence="3" id="KW-1185">Reference proteome</keyword>
<dbReference type="NCBIfam" id="NF033218">
    <property type="entry name" value="anchor_AmaP"/>
    <property type="match status" value="1"/>
</dbReference>
<sequence length="180" mass="20846">MCMKRLLSFLFALVLLVTTAILLFLYVDIPSWMLYQQELRSYNWFQLTLYSLVGVVLVVAIVMIILGLSPSHKKRNLTSKYADGNMSFNKRAIEKNIQHTVGKYQDVRQPSIAVYLYEKKKAAYIDIVLDVFIAQTNSIQTLVKTMRQDVKDTTEHFSELPVRDVKVNVLDQKLLNKRVI</sequence>
<dbReference type="EMBL" id="JTFC01000031">
    <property type="protein sequence ID" value="RUS55127.1"/>
    <property type="molecule type" value="Genomic_DNA"/>
</dbReference>
<reference evidence="2 3" key="1">
    <citation type="submission" date="2014-11" db="EMBL/GenBank/DDBJ databases">
        <title>Genome sequence and analysis of novel Kurthia sp.</title>
        <authorList>
            <person name="Lawson J.N."/>
            <person name="Gonzalez J.E."/>
            <person name="Rinauldi L."/>
            <person name="Xuan Z."/>
            <person name="Firman A."/>
            <person name="Shaddox L."/>
            <person name="Trudeau A."/>
            <person name="Shah S."/>
            <person name="Reiman D."/>
        </authorList>
    </citation>
    <scope>NUCLEOTIDE SEQUENCE [LARGE SCALE GENOMIC DNA]</scope>
    <source>
        <strain evidence="2 3">3B1D</strain>
    </source>
</reference>
<accession>A0A433RSI5</accession>